<evidence type="ECO:0000313" key="2">
    <source>
        <dbReference type="Proteomes" id="UP000001990"/>
    </source>
</evidence>
<dbReference type="KEGG" id="hiq:CGSHiGG_00740"/>
<reference evidence="1 2" key="1">
    <citation type="journal article" date="2007" name="Genome Biol.">
        <title>Characterization and modeling of the Haemophilus influenzae core and supragenomes based on the complete genomic sequences of Rd and 12 clinical nontypeable strains.</title>
        <authorList>
            <person name="Hogg J.S."/>
            <person name="Hu F.Z."/>
            <person name="Janto B."/>
            <person name="Boissy R."/>
            <person name="Hayes J."/>
            <person name="Keefe R."/>
            <person name="Post J.C."/>
            <person name="Ehrlich G.D."/>
        </authorList>
    </citation>
    <scope>NUCLEOTIDE SEQUENCE [LARGE SCALE GENOMIC DNA]</scope>
    <source>
        <strain evidence="1 2">PittGG</strain>
    </source>
</reference>
<dbReference type="HOGENOM" id="CLU_1270820_0_0_6"/>
<sequence length="217" mass="25473">MEEFYILGKGKYSSEEFFNTLNLPEQQSDLKLVFLPYSERLLPEYNIDNFYSVIISDEPLDDEANLVIIQEQDFLTKERAIFALEILIAWVTNSNIVNWNFEDYLAFVSDFKKSNIERLAQSNWVGSPEELLVLSKINIDNICRNVKLNRVNKIYSFLFCNHLPEFSIIPAISDLNESFIREQMLGIDVEQVIIPFFSIWKNREDFSEKFKISTVII</sequence>
<dbReference type="AlphaFoldDB" id="A5UEP2"/>
<evidence type="ECO:0000313" key="1">
    <source>
        <dbReference type="EMBL" id="ABQ99247.1"/>
    </source>
</evidence>
<dbReference type="EMBL" id="CP000672">
    <property type="protein sequence ID" value="ABQ99247.1"/>
    <property type="molecule type" value="Genomic_DNA"/>
</dbReference>
<organism evidence="1 2">
    <name type="scientific">Haemophilus influenzae (strain PittGG)</name>
    <dbReference type="NCBI Taxonomy" id="374931"/>
    <lineage>
        <taxon>Bacteria</taxon>
        <taxon>Pseudomonadati</taxon>
        <taxon>Pseudomonadota</taxon>
        <taxon>Gammaproteobacteria</taxon>
        <taxon>Pasteurellales</taxon>
        <taxon>Pasteurellaceae</taxon>
        <taxon>Haemophilus</taxon>
    </lineage>
</organism>
<name>A5UEP2_HAEIG</name>
<dbReference type="Proteomes" id="UP000001990">
    <property type="component" value="Chromosome"/>
</dbReference>
<proteinExistence type="predicted"/>
<accession>A5UEP2</accession>
<gene>
    <name evidence="1" type="ordered locus">CGSHiGG_00740</name>
</gene>
<protein>
    <submittedName>
        <fullName evidence="1">Uncharacterized protein</fullName>
    </submittedName>
</protein>